<organism evidence="1 2">
    <name type="scientific">Mycobacterium phage Aminay</name>
    <dbReference type="NCBI Taxonomy" id="2250291"/>
    <lineage>
        <taxon>Viruses</taxon>
        <taxon>Duplodnaviria</taxon>
        <taxon>Heunggongvirae</taxon>
        <taxon>Uroviricota</taxon>
        <taxon>Caudoviricetes</taxon>
        <taxon>Weiservirinae</taxon>
        <taxon>Aminayvirus</taxon>
        <taxon>Aminayvirus aminay</taxon>
    </lineage>
</organism>
<proteinExistence type="predicted"/>
<reference evidence="2" key="1">
    <citation type="submission" date="2018-06" db="EMBL/GenBank/DDBJ databases">
        <authorList>
            <person name="Zhirakovskaya E."/>
        </authorList>
    </citation>
    <scope>NUCLEOTIDE SEQUENCE [LARGE SCALE GENOMIC DNA]</scope>
</reference>
<dbReference type="GeneID" id="60321614"/>
<keyword evidence="2" id="KW-1185">Reference proteome</keyword>
<name>A0A345KV38_9CAUD</name>
<evidence type="ECO:0000313" key="2">
    <source>
        <dbReference type="Proteomes" id="UP000259472"/>
    </source>
</evidence>
<accession>A0A345KV38</accession>
<dbReference type="EMBL" id="MH509442">
    <property type="protein sequence ID" value="AXH46890.1"/>
    <property type="molecule type" value="Genomic_DNA"/>
</dbReference>
<dbReference type="RefSeq" id="YP_009950202.1">
    <property type="nucleotide sequence ID" value="NC_051588.1"/>
</dbReference>
<protein>
    <submittedName>
        <fullName evidence="1">Uncharacterized protein</fullName>
    </submittedName>
</protein>
<sequence length="101" mass="10960">MTAPIVLTRDEIDTAGDTIARAIGQGSSYRGALIEALAAINAGRDKASRRDPHAGELRMSPMGTWARRENGRWLLLYPSGEVLQGSDEQVLTWPLVKGSLK</sequence>
<dbReference type="Proteomes" id="UP000259472">
    <property type="component" value="Segment"/>
</dbReference>
<evidence type="ECO:0000313" key="1">
    <source>
        <dbReference type="EMBL" id="AXH46890.1"/>
    </source>
</evidence>
<gene>
    <name evidence="1" type="primary">52</name>
    <name evidence="1" type="ORF">SEA_AMINAY_52</name>
</gene>
<dbReference type="KEGG" id="vg:60321614"/>